<dbReference type="InterPro" id="IPR023393">
    <property type="entry name" value="START-like_dom_sf"/>
</dbReference>
<dbReference type="AlphaFoldDB" id="A0A326TVV9"/>
<gene>
    <name evidence="1" type="ORF">EI42_05963</name>
</gene>
<dbReference type="PANTHER" id="PTHR38588">
    <property type="entry name" value="BLL0334 PROTEIN"/>
    <property type="match status" value="1"/>
</dbReference>
<dbReference type="PANTHER" id="PTHR38588:SF1">
    <property type="entry name" value="BLL0334 PROTEIN"/>
    <property type="match status" value="1"/>
</dbReference>
<sequence>MNIEGTYTLQAPLEEVWQCLSDEAVLRQALPGLEQIKRLDKDVYEITLNVKQAPLAGRYTGRVTIDDLQYPYFCRFTITGEGEQQNCVNGDGVIHLNERNGNTILAYKGSLAFGNLSARLTVPMARGAAKHLTQQFFMALADQLRSRRGSSVATAEREEPVVQTRGDIIIIPPPELKEEDEAVPLTLKCVRLLGIGAHNPEEEQRWAKRIRQIGLISLFLFLVWVGTRLPRRK</sequence>
<dbReference type="Gene3D" id="3.30.530.20">
    <property type="match status" value="1"/>
</dbReference>
<dbReference type="OrthoDB" id="9787428at2"/>
<evidence type="ECO:0000313" key="1">
    <source>
        <dbReference type="EMBL" id="PZW19735.1"/>
    </source>
</evidence>
<accession>A0A326TVV9</accession>
<organism evidence="1 2">
    <name type="scientific">Thermosporothrix hazakensis</name>
    <dbReference type="NCBI Taxonomy" id="644383"/>
    <lineage>
        <taxon>Bacteria</taxon>
        <taxon>Bacillati</taxon>
        <taxon>Chloroflexota</taxon>
        <taxon>Ktedonobacteria</taxon>
        <taxon>Ktedonobacterales</taxon>
        <taxon>Thermosporotrichaceae</taxon>
        <taxon>Thermosporothrix</taxon>
    </lineage>
</organism>
<comment type="caution">
    <text evidence="1">The sequence shown here is derived from an EMBL/GenBank/DDBJ whole genome shotgun (WGS) entry which is preliminary data.</text>
</comment>
<dbReference type="InterPro" id="IPR010419">
    <property type="entry name" value="CO_DH_gsu"/>
</dbReference>
<reference evidence="1 2" key="1">
    <citation type="submission" date="2018-06" db="EMBL/GenBank/DDBJ databases">
        <title>Genomic Encyclopedia of Archaeal and Bacterial Type Strains, Phase II (KMG-II): from individual species to whole genera.</title>
        <authorList>
            <person name="Goeker M."/>
        </authorList>
    </citation>
    <scope>NUCLEOTIDE SEQUENCE [LARGE SCALE GENOMIC DNA]</scope>
    <source>
        <strain evidence="1 2">ATCC BAA-1881</strain>
    </source>
</reference>
<keyword evidence="2" id="KW-1185">Reference proteome</keyword>
<dbReference type="Pfam" id="PF06240">
    <property type="entry name" value="COXG"/>
    <property type="match status" value="1"/>
</dbReference>
<protein>
    <submittedName>
        <fullName evidence="1">Carbon monoxide dehydrogenase subunit G</fullName>
    </submittedName>
</protein>
<evidence type="ECO:0000313" key="2">
    <source>
        <dbReference type="Proteomes" id="UP000248806"/>
    </source>
</evidence>
<dbReference type="SUPFAM" id="SSF55961">
    <property type="entry name" value="Bet v1-like"/>
    <property type="match status" value="1"/>
</dbReference>
<name>A0A326TVV9_THEHA</name>
<dbReference type="EMBL" id="QKUF01000043">
    <property type="protein sequence ID" value="PZW19735.1"/>
    <property type="molecule type" value="Genomic_DNA"/>
</dbReference>
<proteinExistence type="predicted"/>
<dbReference type="RefSeq" id="WP_111326181.1">
    <property type="nucleotide sequence ID" value="NZ_BIFX01000001.1"/>
</dbReference>
<dbReference type="Proteomes" id="UP000248806">
    <property type="component" value="Unassembled WGS sequence"/>
</dbReference>